<dbReference type="AlphaFoldDB" id="A0A5J9UEI1"/>
<keyword evidence="3" id="KW-0862">Zinc</keyword>
<evidence type="ECO:0000313" key="8">
    <source>
        <dbReference type="EMBL" id="TVU22149.1"/>
    </source>
</evidence>
<evidence type="ECO:0000313" key="9">
    <source>
        <dbReference type="Proteomes" id="UP000324897"/>
    </source>
</evidence>
<organism evidence="8 9">
    <name type="scientific">Eragrostis curvula</name>
    <name type="common">weeping love grass</name>
    <dbReference type="NCBI Taxonomy" id="38414"/>
    <lineage>
        <taxon>Eukaryota</taxon>
        <taxon>Viridiplantae</taxon>
        <taxon>Streptophyta</taxon>
        <taxon>Embryophyta</taxon>
        <taxon>Tracheophyta</taxon>
        <taxon>Spermatophyta</taxon>
        <taxon>Magnoliopsida</taxon>
        <taxon>Liliopsida</taxon>
        <taxon>Poales</taxon>
        <taxon>Poaceae</taxon>
        <taxon>PACMAD clade</taxon>
        <taxon>Chloridoideae</taxon>
        <taxon>Eragrostideae</taxon>
        <taxon>Eragrostidinae</taxon>
        <taxon>Eragrostis</taxon>
    </lineage>
</organism>
<evidence type="ECO:0000256" key="4">
    <source>
        <dbReference type="ARBA" id="ARBA00024004"/>
    </source>
</evidence>
<evidence type="ECO:0000256" key="1">
    <source>
        <dbReference type="ARBA" id="ARBA00022723"/>
    </source>
</evidence>
<evidence type="ECO:0000259" key="7">
    <source>
        <dbReference type="PROSITE" id="PS51081"/>
    </source>
</evidence>
<evidence type="ECO:0000256" key="2">
    <source>
        <dbReference type="ARBA" id="ARBA00022771"/>
    </source>
</evidence>
<keyword evidence="2 5" id="KW-0863">Zinc-finger</keyword>
<name>A0A5J9UEI1_9POAL</name>
<keyword evidence="1" id="KW-0479">Metal-binding</keyword>
<evidence type="ECO:0000256" key="5">
    <source>
        <dbReference type="PROSITE-ProRule" id="PRU00455"/>
    </source>
</evidence>
<dbReference type="Proteomes" id="UP000324897">
    <property type="component" value="Unassembled WGS sequence"/>
</dbReference>
<feature type="domain" description="SIAH-type" evidence="7">
    <location>
        <begin position="136"/>
        <end position="194"/>
    </location>
</feature>
<dbReference type="Gramene" id="TVU22149">
    <property type="protein sequence ID" value="TVU22149"/>
    <property type="gene ID" value="EJB05_31831"/>
</dbReference>
<evidence type="ECO:0000256" key="3">
    <source>
        <dbReference type="ARBA" id="ARBA00022833"/>
    </source>
</evidence>
<reference evidence="8 9" key="1">
    <citation type="journal article" date="2019" name="Sci. Rep.">
        <title>A high-quality genome of Eragrostis curvula grass provides insights into Poaceae evolution and supports new strategies to enhance forage quality.</title>
        <authorList>
            <person name="Carballo J."/>
            <person name="Santos B.A.C.M."/>
            <person name="Zappacosta D."/>
            <person name="Garbus I."/>
            <person name="Selva J.P."/>
            <person name="Gallo C.A."/>
            <person name="Diaz A."/>
            <person name="Albertini E."/>
            <person name="Caccamo M."/>
            <person name="Echenique V."/>
        </authorList>
    </citation>
    <scope>NUCLEOTIDE SEQUENCE [LARGE SCALE GENOMIC DNA]</scope>
    <source>
        <strain evidence="9">cv. Victoria</strain>
        <tissue evidence="8">Leaf</tissue>
    </source>
</reference>
<accession>A0A5J9UEI1</accession>
<dbReference type="OrthoDB" id="670229at2759"/>
<feature type="region of interest" description="Disordered" evidence="6">
    <location>
        <begin position="1"/>
        <end position="64"/>
    </location>
</feature>
<sequence>MEAAEAAKTSDSPSTTEGAARSGIKRAREPLQLFGSPLIKDEDQESEAASEGAGAVVPSESPSPAAAESVRVGKAMLRCSLCSHTLKKPIYQCAVGHLACCGCRVKLPDNGCRKCRARGAAVAFAHSPGLDIFFSKVQVPCPYEQYGCGSFVPYFKAADHRAACAHAPCFCPEPGCGLVYAPRTLLPHVARDHAWPAAGEVPYGTPLLLAVPVPEEAAAAAAAPAAAARGRRAAGLEGGYFFATVPVRSTALADGDGAAPEKGLFFAVPREMLRKGEVSSRELVLSVRIDRSFGPETCGTRRSLIIQQFSLQHYGLVLLNSHTVETRNDIYDQARFGIPVAVAQANLVNFVL</sequence>
<comment type="function">
    <text evidence="4">E3 ubiquitin-protein ligase that mediates ubiquitination and subsequent proteasomal degradation of target proteins. E3 ubiquitin ligases accept ubiquitin from an E2 ubiquitin-conjugating enzyme in the form of a thioester and then directly transfers the ubiquitin to targeted substrates. It probably triggers the ubiquitin-mediated degradation of different substrates.</text>
</comment>
<protein>
    <recommendedName>
        <fullName evidence="7">SIAH-type domain-containing protein</fullName>
    </recommendedName>
</protein>
<dbReference type="SUPFAM" id="SSF49599">
    <property type="entry name" value="TRAF domain-like"/>
    <property type="match status" value="1"/>
</dbReference>
<keyword evidence="9" id="KW-1185">Reference proteome</keyword>
<dbReference type="PANTHER" id="PTHR46632">
    <property type="entry name" value="E3 UBIQUITIN-PROTEIN LIGASE SINA-LIKE 4"/>
    <property type="match status" value="1"/>
</dbReference>
<dbReference type="GO" id="GO:0008270">
    <property type="term" value="F:zinc ion binding"/>
    <property type="evidence" value="ECO:0007669"/>
    <property type="project" value="UniProtKB-KW"/>
</dbReference>
<feature type="compositionally biased region" description="Low complexity" evidence="6">
    <location>
        <begin position="49"/>
        <end position="64"/>
    </location>
</feature>
<dbReference type="InterPro" id="IPR044286">
    <property type="entry name" value="SINL_plant"/>
</dbReference>
<dbReference type="PANTHER" id="PTHR46632:SF18">
    <property type="entry name" value="OS01G0122200 PROTEIN"/>
    <property type="match status" value="1"/>
</dbReference>
<dbReference type="PROSITE" id="PS51081">
    <property type="entry name" value="ZF_SIAH"/>
    <property type="match status" value="1"/>
</dbReference>
<dbReference type="UniPathway" id="UPA00143"/>
<dbReference type="InterPro" id="IPR013010">
    <property type="entry name" value="Znf_SIAH"/>
</dbReference>
<evidence type="ECO:0000256" key="6">
    <source>
        <dbReference type="SAM" id="MobiDB-lite"/>
    </source>
</evidence>
<comment type="caution">
    <text evidence="8">The sequence shown here is derived from an EMBL/GenBank/DDBJ whole genome shotgun (WGS) entry which is preliminary data.</text>
</comment>
<proteinExistence type="predicted"/>
<dbReference type="GO" id="GO:0016567">
    <property type="term" value="P:protein ubiquitination"/>
    <property type="evidence" value="ECO:0007669"/>
    <property type="project" value="UniProtKB-UniPathway"/>
</dbReference>
<dbReference type="EMBL" id="RWGY01000026">
    <property type="protein sequence ID" value="TVU22149.1"/>
    <property type="molecule type" value="Genomic_DNA"/>
</dbReference>
<dbReference type="InterPro" id="IPR013083">
    <property type="entry name" value="Znf_RING/FYVE/PHD"/>
</dbReference>
<dbReference type="Pfam" id="PF21361">
    <property type="entry name" value="Sina_ZnF"/>
    <property type="match status" value="1"/>
</dbReference>
<dbReference type="Gene3D" id="3.30.40.10">
    <property type="entry name" value="Zinc/RING finger domain, C3HC4 (zinc finger)"/>
    <property type="match status" value="1"/>
</dbReference>
<gene>
    <name evidence="8" type="ORF">EJB05_31831</name>
</gene>